<dbReference type="EMBL" id="AP018823">
    <property type="protein sequence ID" value="BBF86864.1"/>
    <property type="molecule type" value="Genomic_DNA"/>
</dbReference>
<dbReference type="Proteomes" id="UP000198290">
    <property type="component" value="Chromosome"/>
</dbReference>
<feature type="transmembrane region" description="Helical" evidence="1">
    <location>
        <begin position="12"/>
        <end position="34"/>
    </location>
</feature>
<reference evidence="3" key="1">
    <citation type="journal article" date="2017" name="Biotechnol. Biofuels">
        <title>Evaluation of environmental bacterial communities as a factor affecting the growth of duckweed Lemna minor.</title>
        <authorList>
            <person name="Ishizawa H."/>
            <person name="Kuroda M."/>
            <person name="Morikawa M."/>
            <person name="Ike M."/>
        </authorList>
    </citation>
    <scope>NUCLEOTIDE SEQUENCE [LARGE SCALE GENOMIC DNA]</scope>
    <source>
        <strain evidence="3">H3</strain>
    </source>
</reference>
<keyword evidence="1" id="KW-0472">Membrane</keyword>
<organism evidence="2 3">
    <name type="scientific">Aquitalea magnusonii</name>
    <dbReference type="NCBI Taxonomy" id="332411"/>
    <lineage>
        <taxon>Bacteria</taxon>
        <taxon>Pseudomonadati</taxon>
        <taxon>Pseudomonadota</taxon>
        <taxon>Betaproteobacteria</taxon>
        <taxon>Neisseriales</taxon>
        <taxon>Chromobacteriaceae</taxon>
        <taxon>Aquitalea</taxon>
    </lineage>
</organism>
<name>A0A3G9GHM4_9NEIS</name>
<reference evidence="2 3" key="2">
    <citation type="journal article" date="2017" name="Genome Announc.">
        <title>Draft genome sequence of Aquitalea magnusonii strain H3, a plant growth-promoting bacterium of duckweed Lemna minor.</title>
        <authorList>
            <person name="Ishizawa H."/>
            <person name="Kuroda M."/>
            <person name="Ike M."/>
        </authorList>
    </citation>
    <scope>NUCLEOTIDE SEQUENCE [LARGE SCALE GENOMIC DNA]</scope>
    <source>
        <strain evidence="2 3">H3</strain>
    </source>
</reference>
<gene>
    <name evidence="2" type="ORF">DLM_3272</name>
</gene>
<evidence type="ECO:0000313" key="3">
    <source>
        <dbReference type="Proteomes" id="UP000198290"/>
    </source>
</evidence>
<evidence type="ECO:0000313" key="2">
    <source>
        <dbReference type="EMBL" id="BBF86864.1"/>
    </source>
</evidence>
<evidence type="ECO:0000256" key="1">
    <source>
        <dbReference type="SAM" id="Phobius"/>
    </source>
</evidence>
<dbReference type="KEGG" id="amah:DLM_3272"/>
<protein>
    <submittedName>
        <fullName evidence="2">Uncharacterized protein</fullName>
    </submittedName>
</protein>
<reference evidence="3" key="3">
    <citation type="journal article" date="2017" name="Plant Physiol. Biochem.">
        <title>Differential oxidative and antioxidative response of duckweed Lemna minor toward plant growth promoting/inhibiting bacteria.</title>
        <authorList>
            <person name="Ishizawa H."/>
            <person name="Kuroda M."/>
            <person name="Morikawa M."/>
            <person name="Ike M."/>
        </authorList>
    </citation>
    <scope>NUCLEOTIDE SEQUENCE [LARGE SCALE GENOMIC DNA]</scope>
    <source>
        <strain evidence="3">H3</strain>
    </source>
</reference>
<sequence length="40" mass="4447">MPKKFPENSTAFFFSEALASVLMTHVGGVSYHIATQYLLL</sequence>
<keyword evidence="1" id="KW-0812">Transmembrane</keyword>
<proteinExistence type="predicted"/>
<keyword evidence="1" id="KW-1133">Transmembrane helix</keyword>
<dbReference type="AlphaFoldDB" id="A0A3G9GHM4"/>
<keyword evidence="3" id="KW-1185">Reference proteome</keyword>
<accession>A0A3G9GHM4</accession>